<dbReference type="NCBIfam" id="TIGR00214">
    <property type="entry name" value="lipB"/>
    <property type="match status" value="1"/>
</dbReference>
<dbReference type="Gene3D" id="3.30.930.10">
    <property type="entry name" value="Bira Bifunctional Protein, Domain 2"/>
    <property type="match status" value="1"/>
</dbReference>
<name>A0ABC8VWW0_9POAL</name>
<dbReference type="EC" id="2.3.1.181" evidence="3"/>
<dbReference type="EMBL" id="OZ075121">
    <property type="protein sequence ID" value="CAL4898138.1"/>
    <property type="molecule type" value="Genomic_DNA"/>
</dbReference>
<sequence length="310" mass="34318">MALTAASPSYRPSFPAPVAPSISARPWRGRSLLRRRAASSGRHAPASVNNRRYAALQGRPSAVGRRRCDCFDLHRQLVPFLESQAWQESIVARRKVLAGRGEDHSDTLIALQHPPVFTLGSGTADECLHFDEEDPPFGFEAHRVERAGKATYHGPGQLVIYPILNLRHHGKHLDLYLRSLEEVIIRALQSAFSIRASRVDGLTGVWVGDQKVASIGIHVVFPRYITSQGVALNVTTDLSPFEMIVPCGIKGCRMGSIKGILQKDSDGRGIDETSLMDRAYNSVIKEFAEVFKLSLEHSPNWSLQQSSDFK</sequence>
<dbReference type="PANTHER" id="PTHR10993">
    <property type="entry name" value="OCTANOYLTRANSFERASE"/>
    <property type="match status" value="1"/>
</dbReference>
<evidence type="ECO:0000313" key="8">
    <source>
        <dbReference type="Proteomes" id="UP001497457"/>
    </source>
</evidence>
<dbReference type="Proteomes" id="UP001497457">
    <property type="component" value="Chromosome 11b"/>
</dbReference>
<feature type="domain" description="BPL/LPL catalytic" evidence="6">
    <location>
        <begin position="102"/>
        <end position="295"/>
    </location>
</feature>
<keyword evidence="5" id="KW-0012">Acyltransferase</keyword>
<keyword evidence="4" id="KW-0808">Transferase</keyword>
<keyword evidence="8" id="KW-1185">Reference proteome</keyword>
<gene>
    <name evidence="7" type="ORF">URODEC1_LOCUS7608</name>
</gene>
<accession>A0ABC8VWW0</accession>
<evidence type="ECO:0000256" key="5">
    <source>
        <dbReference type="ARBA" id="ARBA00023315"/>
    </source>
</evidence>
<dbReference type="InterPro" id="IPR045864">
    <property type="entry name" value="aa-tRNA-synth_II/BPL/LPL"/>
</dbReference>
<dbReference type="AlphaFoldDB" id="A0ABC8VWW0"/>
<comment type="similarity">
    <text evidence="2">Belongs to the LipB family.</text>
</comment>
<dbReference type="InterPro" id="IPR000544">
    <property type="entry name" value="Octanoyltransferase"/>
</dbReference>
<organism evidence="7 8">
    <name type="scientific">Urochloa decumbens</name>
    <dbReference type="NCBI Taxonomy" id="240449"/>
    <lineage>
        <taxon>Eukaryota</taxon>
        <taxon>Viridiplantae</taxon>
        <taxon>Streptophyta</taxon>
        <taxon>Embryophyta</taxon>
        <taxon>Tracheophyta</taxon>
        <taxon>Spermatophyta</taxon>
        <taxon>Magnoliopsida</taxon>
        <taxon>Liliopsida</taxon>
        <taxon>Poales</taxon>
        <taxon>Poaceae</taxon>
        <taxon>PACMAD clade</taxon>
        <taxon>Panicoideae</taxon>
        <taxon>Panicodae</taxon>
        <taxon>Paniceae</taxon>
        <taxon>Melinidinae</taxon>
        <taxon>Urochloa</taxon>
    </lineage>
</organism>
<evidence type="ECO:0000256" key="3">
    <source>
        <dbReference type="ARBA" id="ARBA00012334"/>
    </source>
</evidence>
<comment type="pathway">
    <text evidence="1">Protein modification; protein lipoylation via endogenous pathway; protein N(6)-(lipoyl)lysine from octanoyl-[acyl-carrier-protein]: step 1/2.</text>
</comment>
<evidence type="ECO:0000256" key="4">
    <source>
        <dbReference type="ARBA" id="ARBA00022679"/>
    </source>
</evidence>
<protein>
    <recommendedName>
        <fullName evidence="3">lipoyl(octanoyl) transferase</fullName>
        <ecNumber evidence="3">2.3.1.181</ecNumber>
    </recommendedName>
</protein>
<evidence type="ECO:0000313" key="7">
    <source>
        <dbReference type="EMBL" id="CAL4898138.1"/>
    </source>
</evidence>
<proteinExistence type="inferred from homology"/>
<dbReference type="HAMAP" id="MF_00013">
    <property type="entry name" value="LipB"/>
    <property type="match status" value="1"/>
</dbReference>
<dbReference type="PROSITE" id="PS51733">
    <property type="entry name" value="BPL_LPL_CATALYTIC"/>
    <property type="match status" value="1"/>
</dbReference>
<dbReference type="Pfam" id="PF21948">
    <property type="entry name" value="LplA-B_cat"/>
    <property type="match status" value="1"/>
</dbReference>
<evidence type="ECO:0000259" key="6">
    <source>
        <dbReference type="PROSITE" id="PS51733"/>
    </source>
</evidence>
<reference evidence="7" key="1">
    <citation type="submission" date="2024-10" db="EMBL/GenBank/DDBJ databases">
        <authorList>
            <person name="Ryan C."/>
        </authorList>
    </citation>
    <scope>NUCLEOTIDE SEQUENCE [LARGE SCALE GENOMIC DNA]</scope>
</reference>
<dbReference type="SUPFAM" id="SSF55681">
    <property type="entry name" value="Class II aaRS and biotin synthetases"/>
    <property type="match status" value="1"/>
</dbReference>
<evidence type="ECO:0000256" key="1">
    <source>
        <dbReference type="ARBA" id="ARBA00004821"/>
    </source>
</evidence>
<dbReference type="InterPro" id="IPR004143">
    <property type="entry name" value="BPL_LPL_catalytic"/>
</dbReference>
<dbReference type="GO" id="GO:0033819">
    <property type="term" value="F:lipoyl(octanoyl) transferase activity"/>
    <property type="evidence" value="ECO:0007669"/>
    <property type="project" value="UniProtKB-EC"/>
</dbReference>
<dbReference type="PANTHER" id="PTHR10993:SF7">
    <property type="entry name" value="LIPOYLTRANSFERASE 2, MITOCHONDRIAL-RELATED"/>
    <property type="match status" value="1"/>
</dbReference>
<evidence type="ECO:0000256" key="2">
    <source>
        <dbReference type="ARBA" id="ARBA00007907"/>
    </source>
</evidence>
<dbReference type="CDD" id="cd16444">
    <property type="entry name" value="LipB"/>
    <property type="match status" value="1"/>
</dbReference>